<evidence type="ECO:0000256" key="1">
    <source>
        <dbReference type="SAM" id="MobiDB-lite"/>
    </source>
</evidence>
<keyword evidence="3" id="KW-1185">Reference proteome</keyword>
<name>A0A1J7ISW8_9PEZI</name>
<feature type="compositionally biased region" description="Low complexity" evidence="1">
    <location>
        <begin position="12"/>
        <end position="27"/>
    </location>
</feature>
<feature type="compositionally biased region" description="Basic and acidic residues" evidence="1">
    <location>
        <begin position="1"/>
        <end position="11"/>
    </location>
</feature>
<dbReference type="OrthoDB" id="10344703at2759"/>
<sequence length="407" mass="44381">MTLCDKARDQATETAAEPSATTATTTEATTTMTTAAATSTTATAAATSTLGAGTYDGDVSACTWCGALPEPATAAEIAATTTTSASTAAEIAAMTEIAEVGDLPCLELTSHSTHIRHPDHGKWHLSAVGRLKMGRTADTKLIKRCGNGKGSASAFLHYLCVDDFSKLDWGCVFGEVYESVTRFEKDEMIINRIWTEFGPQLFVTDVAVRYDPSWALYSAKQEEVCAIGCANDMPYDRGYMDLSDGTHIHHSLIKTDEVFPGLSELSDGVRRTFRNLALVTSGEDVSWTHNLWFVDYDIRRVAGEARSEERQECRTATGTFVEVQRGDAGWDFGASTSHRLAESLMQVEEVITFMLVLGMKMTDAYTCSWVHDTPDDFQSAQFEWRRYVGPRLGVLAWEPGTCDTSGG</sequence>
<organism evidence="2 3">
    <name type="scientific">Coniochaeta ligniaria NRRL 30616</name>
    <dbReference type="NCBI Taxonomy" id="1408157"/>
    <lineage>
        <taxon>Eukaryota</taxon>
        <taxon>Fungi</taxon>
        <taxon>Dikarya</taxon>
        <taxon>Ascomycota</taxon>
        <taxon>Pezizomycotina</taxon>
        <taxon>Sordariomycetes</taxon>
        <taxon>Sordariomycetidae</taxon>
        <taxon>Coniochaetales</taxon>
        <taxon>Coniochaetaceae</taxon>
        <taxon>Coniochaeta</taxon>
    </lineage>
</organism>
<accession>A0A1J7ISW8</accession>
<evidence type="ECO:0000313" key="3">
    <source>
        <dbReference type="Proteomes" id="UP000182658"/>
    </source>
</evidence>
<dbReference type="AlphaFoldDB" id="A0A1J7ISW8"/>
<dbReference type="InParanoid" id="A0A1J7ISW8"/>
<feature type="region of interest" description="Disordered" evidence="1">
    <location>
        <begin position="1"/>
        <end position="27"/>
    </location>
</feature>
<dbReference type="Proteomes" id="UP000182658">
    <property type="component" value="Unassembled WGS sequence"/>
</dbReference>
<gene>
    <name evidence="2" type="ORF">CONLIGDRAFT_644276</name>
</gene>
<reference evidence="2 3" key="1">
    <citation type="submission" date="2016-10" db="EMBL/GenBank/DDBJ databases">
        <title>Draft genome sequence of Coniochaeta ligniaria NRRL30616, a lignocellulolytic fungus for bioabatement of inhibitors in plant biomass hydrolysates.</title>
        <authorList>
            <consortium name="DOE Joint Genome Institute"/>
            <person name="Jimenez D.J."/>
            <person name="Hector R.E."/>
            <person name="Riley R."/>
            <person name="Sun H."/>
            <person name="Grigoriev I.V."/>
            <person name="Van Elsas J.D."/>
            <person name="Nichols N.N."/>
        </authorList>
    </citation>
    <scope>NUCLEOTIDE SEQUENCE [LARGE SCALE GENOMIC DNA]</scope>
    <source>
        <strain evidence="2 3">NRRL 30616</strain>
    </source>
</reference>
<evidence type="ECO:0000313" key="2">
    <source>
        <dbReference type="EMBL" id="OIW30267.1"/>
    </source>
</evidence>
<dbReference type="EMBL" id="KV875097">
    <property type="protein sequence ID" value="OIW30267.1"/>
    <property type="molecule type" value="Genomic_DNA"/>
</dbReference>
<proteinExistence type="predicted"/>
<protein>
    <submittedName>
        <fullName evidence="2">Uncharacterized protein</fullName>
    </submittedName>
</protein>